<feature type="region of interest" description="Disordered" evidence="10">
    <location>
        <begin position="84"/>
        <end position="291"/>
    </location>
</feature>
<dbReference type="SUPFAM" id="SSF74653">
    <property type="entry name" value="TolA/TonB C-terminal domain"/>
    <property type="match status" value="1"/>
</dbReference>
<dbReference type="KEGG" id="ifn:GM661_06260"/>
<comment type="subcellular location">
    <subcellularLocation>
        <location evidence="1">Cell inner membrane</location>
        <topology evidence="1">Single-pass membrane protein</topology>
        <orientation evidence="1">Periplasmic side</orientation>
    </subcellularLocation>
</comment>
<dbReference type="EMBL" id="CP046640">
    <property type="protein sequence ID" value="QTL97614.1"/>
    <property type="molecule type" value="Genomic_DNA"/>
</dbReference>
<evidence type="ECO:0000256" key="3">
    <source>
        <dbReference type="ARBA" id="ARBA00022448"/>
    </source>
</evidence>
<evidence type="ECO:0000256" key="7">
    <source>
        <dbReference type="ARBA" id="ARBA00022927"/>
    </source>
</evidence>
<dbReference type="AlphaFoldDB" id="A0A8A7KHJ6"/>
<keyword evidence="6" id="KW-0812">Transmembrane</keyword>
<keyword evidence="13" id="KW-1185">Reference proteome</keyword>
<dbReference type="GO" id="GO:0015031">
    <property type="term" value="P:protein transport"/>
    <property type="evidence" value="ECO:0007669"/>
    <property type="project" value="UniProtKB-KW"/>
</dbReference>
<evidence type="ECO:0000256" key="6">
    <source>
        <dbReference type="ARBA" id="ARBA00022692"/>
    </source>
</evidence>
<keyword evidence="3" id="KW-0813">Transport</keyword>
<proteinExistence type="inferred from homology"/>
<dbReference type="GO" id="GO:0055085">
    <property type="term" value="P:transmembrane transport"/>
    <property type="evidence" value="ECO:0007669"/>
    <property type="project" value="InterPro"/>
</dbReference>
<dbReference type="PANTHER" id="PTHR33446">
    <property type="entry name" value="PROTEIN TONB-RELATED"/>
    <property type="match status" value="1"/>
</dbReference>
<feature type="compositionally biased region" description="Basic and acidic residues" evidence="10">
    <location>
        <begin position="111"/>
        <end position="120"/>
    </location>
</feature>
<evidence type="ECO:0000256" key="1">
    <source>
        <dbReference type="ARBA" id="ARBA00004383"/>
    </source>
</evidence>
<dbReference type="InterPro" id="IPR006260">
    <property type="entry name" value="TonB/TolA_C"/>
</dbReference>
<dbReference type="NCBIfam" id="TIGR01352">
    <property type="entry name" value="tonB_Cterm"/>
    <property type="match status" value="1"/>
</dbReference>
<evidence type="ECO:0000256" key="8">
    <source>
        <dbReference type="ARBA" id="ARBA00022989"/>
    </source>
</evidence>
<dbReference type="PROSITE" id="PS52015">
    <property type="entry name" value="TONB_CTD"/>
    <property type="match status" value="1"/>
</dbReference>
<evidence type="ECO:0000313" key="13">
    <source>
        <dbReference type="Proteomes" id="UP000665020"/>
    </source>
</evidence>
<feature type="domain" description="TonB C-terminal" evidence="11">
    <location>
        <begin position="308"/>
        <end position="398"/>
    </location>
</feature>
<sequence>MSFKGNLNRFISRAFTPVRVSFVLAGILHLLLLSSISGLFAFNDLPEEETLSPVKLNFRVVQTPSEEKEAEKTGELPPVEQLVANSEVVEERKTVSTQQGIEGVGNNQKPSVEEVDRETEVENIVQEIENEPEDDEKDIDQGQEESLKDNIKDDNKDSRDDSIEKFSNADSIAKERDEQSLEVENINNSIDQFPPGIGRPWDESNQEIEVSRKEKQPEESRNVQKDEIKSIDKPGENQEFILTNEEIDSTNKVTAEQGGDDLTKNKGFSYKQEAGAGSEGDKNKVKQKDIEETGDGEIIDLTSGKTAEGVVLPKLSNYKKPVYPEDMRKRGIEGRVILEMMISNQGKVVKVEVKDSSGYKNFDESAKDVVKEWLFTPAGRGGENLACRVLVPVEFRLN</sequence>
<name>A0A8A7KHJ6_9FIRM</name>
<keyword evidence="5" id="KW-0997">Cell inner membrane</keyword>
<evidence type="ECO:0000256" key="5">
    <source>
        <dbReference type="ARBA" id="ARBA00022519"/>
    </source>
</evidence>
<organism evidence="12 13">
    <name type="scientific">Iocasia fonsfrigidae</name>
    <dbReference type="NCBI Taxonomy" id="2682810"/>
    <lineage>
        <taxon>Bacteria</taxon>
        <taxon>Bacillati</taxon>
        <taxon>Bacillota</taxon>
        <taxon>Clostridia</taxon>
        <taxon>Halanaerobiales</taxon>
        <taxon>Halanaerobiaceae</taxon>
        <taxon>Iocasia</taxon>
    </lineage>
</organism>
<dbReference type="RefSeq" id="WP_230869236.1">
    <property type="nucleotide sequence ID" value="NZ_CP046640.1"/>
</dbReference>
<protein>
    <submittedName>
        <fullName evidence="12">TonB family protein</fullName>
    </submittedName>
</protein>
<dbReference type="Proteomes" id="UP000665020">
    <property type="component" value="Chromosome"/>
</dbReference>
<evidence type="ECO:0000256" key="9">
    <source>
        <dbReference type="ARBA" id="ARBA00023136"/>
    </source>
</evidence>
<keyword evidence="8" id="KW-1133">Transmembrane helix</keyword>
<feature type="compositionally biased region" description="Basic and acidic residues" evidence="10">
    <location>
        <begin position="209"/>
        <end position="236"/>
    </location>
</feature>
<keyword evidence="9" id="KW-0472">Membrane</keyword>
<comment type="similarity">
    <text evidence="2">Belongs to the TonB family.</text>
</comment>
<evidence type="ECO:0000259" key="11">
    <source>
        <dbReference type="PROSITE" id="PS52015"/>
    </source>
</evidence>
<feature type="compositionally biased region" description="Polar residues" evidence="10">
    <location>
        <begin position="95"/>
        <end position="110"/>
    </location>
</feature>
<dbReference type="InterPro" id="IPR051045">
    <property type="entry name" value="TonB-dependent_transducer"/>
</dbReference>
<dbReference type="GO" id="GO:0005886">
    <property type="term" value="C:plasma membrane"/>
    <property type="evidence" value="ECO:0007669"/>
    <property type="project" value="UniProtKB-SubCell"/>
</dbReference>
<keyword evidence="7" id="KW-0653">Protein transport</keyword>
<reference evidence="12" key="1">
    <citation type="submission" date="2019-12" db="EMBL/GenBank/DDBJ databases">
        <authorList>
            <person name="zhang j."/>
            <person name="sun C.M."/>
        </authorList>
    </citation>
    <scope>NUCLEOTIDE SEQUENCE</scope>
    <source>
        <strain evidence="12">NS-1</strain>
    </source>
</reference>
<feature type="compositionally biased region" description="Basic and acidic residues" evidence="10">
    <location>
        <begin position="279"/>
        <end position="291"/>
    </location>
</feature>
<evidence type="ECO:0000313" key="12">
    <source>
        <dbReference type="EMBL" id="QTL97614.1"/>
    </source>
</evidence>
<accession>A0A8A7KHJ6</accession>
<feature type="compositionally biased region" description="Acidic residues" evidence="10">
    <location>
        <begin position="128"/>
        <end position="143"/>
    </location>
</feature>
<keyword evidence="4" id="KW-1003">Cell membrane</keyword>
<feature type="compositionally biased region" description="Basic and acidic residues" evidence="10">
    <location>
        <begin position="145"/>
        <end position="164"/>
    </location>
</feature>
<evidence type="ECO:0000256" key="10">
    <source>
        <dbReference type="SAM" id="MobiDB-lite"/>
    </source>
</evidence>
<dbReference type="Gene3D" id="3.30.1150.10">
    <property type="match status" value="1"/>
</dbReference>
<dbReference type="InterPro" id="IPR037682">
    <property type="entry name" value="TonB_C"/>
</dbReference>
<evidence type="ECO:0000256" key="4">
    <source>
        <dbReference type="ARBA" id="ARBA00022475"/>
    </source>
</evidence>
<dbReference type="Pfam" id="PF03544">
    <property type="entry name" value="TonB_C"/>
    <property type="match status" value="1"/>
</dbReference>
<gene>
    <name evidence="12" type="ORF">GM661_06260</name>
</gene>
<evidence type="ECO:0000256" key="2">
    <source>
        <dbReference type="ARBA" id="ARBA00006555"/>
    </source>
</evidence>